<accession>A0ABY7EVD5</accession>
<reference evidence="1" key="1">
    <citation type="submission" date="2022-11" db="EMBL/GenBank/DDBJ databases">
        <title>Centuries of genome instability and evolution in soft-shell clam transmissible cancer (bioRxiv).</title>
        <authorList>
            <person name="Hart S.F.M."/>
            <person name="Yonemitsu M.A."/>
            <person name="Giersch R.M."/>
            <person name="Beal B.F."/>
            <person name="Arriagada G."/>
            <person name="Davis B.W."/>
            <person name="Ostrander E.A."/>
            <person name="Goff S.P."/>
            <person name="Metzger M.J."/>
        </authorList>
    </citation>
    <scope>NUCLEOTIDE SEQUENCE</scope>
    <source>
        <strain evidence="1">MELC-2E11</strain>
        <tissue evidence="1">Siphon/mantle</tissue>
    </source>
</reference>
<protein>
    <submittedName>
        <fullName evidence="1">Uncharacterized protein</fullName>
    </submittedName>
</protein>
<keyword evidence="2" id="KW-1185">Reference proteome</keyword>
<proteinExistence type="predicted"/>
<evidence type="ECO:0000313" key="1">
    <source>
        <dbReference type="EMBL" id="WAR13912.1"/>
    </source>
</evidence>
<evidence type="ECO:0000313" key="2">
    <source>
        <dbReference type="Proteomes" id="UP001164746"/>
    </source>
</evidence>
<sequence>MKCTVKLHNIKTNIRTCRDIDHAGDYYADRVKNLFERHFKTPNNTCWSISNQKASAYKGDMRMAVALINVYTQVCKNYADNVNGKPLYAELNKQLRDQTKVQIWLDTEQLLNEALKMAPGGAKEEILFQSKQEFYVKEYVDDKKNIRNKTSTLEGVSNWEK</sequence>
<dbReference type="EMBL" id="CP111020">
    <property type="protein sequence ID" value="WAR13912.1"/>
    <property type="molecule type" value="Genomic_DNA"/>
</dbReference>
<gene>
    <name evidence="1" type="ORF">MAR_004017</name>
</gene>
<organism evidence="1 2">
    <name type="scientific">Mya arenaria</name>
    <name type="common">Soft-shell clam</name>
    <dbReference type="NCBI Taxonomy" id="6604"/>
    <lineage>
        <taxon>Eukaryota</taxon>
        <taxon>Metazoa</taxon>
        <taxon>Spiralia</taxon>
        <taxon>Lophotrochozoa</taxon>
        <taxon>Mollusca</taxon>
        <taxon>Bivalvia</taxon>
        <taxon>Autobranchia</taxon>
        <taxon>Heteroconchia</taxon>
        <taxon>Euheterodonta</taxon>
        <taxon>Imparidentia</taxon>
        <taxon>Neoheterodontei</taxon>
        <taxon>Myida</taxon>
        <taxon>Myoidea</taxon>
        <taxon>Myidae</taxon>
        <taxon>Mya</taxon>
    </lineage>
</organism>
<name>A0ABY7EVD5_MYAAR</name>
<dbReference type="Proteomes" id="UP001164746">
    <property type="component" value="Chromosome 9"/>
</dbReference>